<dbReference type="Pfam" id="PF20703">
    <property type="entry name" value="nSTAND1"/>
    <property type="match status" value="1"/>
</dbReference>
<evidence type="ECO:0000313" key="3">
    <source>
        <dbReference type="Proteomes" id="UP001285521"/>
    </source>
</evidence>
<protein>
    <recommendedName>
        <fullName evidence="1">HTH cro/C1-type domain-containing protein</fullName>
    </recommendedName>
</protein>
<dbReference type="InterPro" id="IPR001387">
    <property type="entry name" value="Cro/C1-type_HTH"/>
</dbReference>
<dbReference type="SMART" id="SM00530">
    <property type="entry name" value="HTH_XRE"/>
    <property type="match status" value="1"/>
</dbReference>
<name>A0ABU4T7Z2_9PSEU</name>
<reference evidence="2 3" key="1">
    <citation type="submission" date="2023-11" db="EMBL/GenBank/DDBJ databases">
        <title>Lentzea sokolovensis, sp. nov., Lentzea kristufkii, sp. nov., and Lentzea miocenensis, sp. nov., rare actinobacteria from Sokolov Coal Basin, Miocene lacustrine sediment, Czech Republic.</title>
        <authorList>
            <person name="Lara A."/>
            <person name="Kotroba L."/>
            <person name="Nouioui I."/>
            <person name="Neumann-Schaal M."/>
            <person name="Mast Y."/>
            <person name="Chronakova A."/>
        </authorList>
    </citation>
    <scope>NUCLEOTIDE SEQUENCE [LARGE SCALE GENOMIC DNA]</scope>
    <source>
        <strain evidence="2 3">BCCO 10_0856</strain>
    </source>
</reference>
<dbReference type="Gene3D" id="3.40.50.300">
    <property type="entry name" value="P-loop containing nucleotide triphosphate hydrolases"/>
    <property type="match status" value="1"/>
</dbReference>
<comment type="caution">
    <text evidence="2">The sequence shown here is derived from an EMBL/GenBank/DDBJ whole genome shotgun (WGS) entry which is preliminary data.</text>
</comment>
<sequence>MPRGERPLGPEDTALLRFAGDLRRLRDQAGKPSYRELARRANYSPTALSDAAGGRKLPSLALTLAFVRACEGDATPWTKRWRELAAEHALPLHPNAPYPGGVPFTEHDSKRFFGRECLVEQVVESVKAKPLTVVVGPSGSGRTSLLQAGLLPALDDAVVITPAKNALEDLARVLTEVFDDVTEEQLADEFRQDPDHLRLRVRQHRPGLVLLVDDFEKALDQDDFVAALARCPHVVLAVRADHRDRLLEKSLGGTEITIEPMSADQLRRAITEPAAKIGATVETAVIARLVADAANQHALPLVQQALVETWRRKRGMTLSLAGFEESGGIEHVVARAAEAFFETLTDDDRRAVRRVFLRLVSVQRNGNAQRRNRRLDVDPPLLDLLAKARLVTLTEDGIELAHDVVLRWPQLAAWIEEEGENLRTHQQLVTAIELWEASDRDPLALYRGARLRKAKDLGDFLTVQERRFVDKSVKRETRRSTALIAVMAVLLALVPGTVVYALANERKLTEAHDRELGGKAISESEALMEQRRPYADKYALVGYKVYPSAEAEKVLRLANAVARGIPFTGTPKDDADVLVGPRGELAAVTDEDGTDRMWGLDEDRAVPGKRFAEHHRVVKLAERRAVTKDATGRQHLWSVNDANDINYLAPLPDRFQVLDISADGSRVVGKIGGAVELGLPTPDTSERGVLLDLGDPRRPRELPIPVRDAETVALSQDGRELATAAWDAAAGVTTIEFWSIGGTFERAAPPLLQPVYVRGITYSGDGRWLAVEHSPESVVEVWQRVPSGTPVLRAKLDSALRYGARVSFSDDDRVAVVRDNIFEVQQLYTTDRRADRLVYVVGHGNSTRAVYRPQFHDFLVRGGGQDPELLPYQLDSGQIIKKMCEKDGARLTDSEWVKSFGEVERVKVC</sequence>
<gene>
    <name evidence="2" type="ORF">SK803_29075</name>
</gene>
<dbReference type="SUPFAM" id="SSF69322">
    <property type="entry name" value="Tricorn protease domain 2"/>
    <property type="match status" value="1"/>
</dbReference>
<dbReference type="Pfam" id="PF13560">
    <property type="entry name" value="HTH_31"/>
    <property type="match status" value="1"/>
</dbReference>
<dbReference type="EMBL" id="JAXAVW010000026">
    <property type="protein sequence ID" value="MDX8034289.1"/>
    <property type="molecule type" value="Genomic_DNA"/>
</dbReference>
<dbReference type="SUPFAM" id="SSF52540">
    <property type="entry name" value="P-loop containing nucleoside triphosphate hydrolases"/>
    <property type="match status" value="1"/>
</dbReference>
<dbReference type="RefSeq" id="WP_319969313.1">
    <property type="nucleotide sequence ID" value="NZ_JAXAVW010000026.1"/>
</dbReference>
<dbReference type="Gene3D" id="2.130.10.10">
    <property type="entry name" value="YVTN repeat-like/Quinoprotein amine dehydrogenase"/>
    <property type="match status" value="1"/>
</dbReference>
<dbReference type="CDD" id="cd00093">
    <property type="entry name" value="HTH_XRE"/>
    <property type="match status" value="1"/>
</dbReference>
<evidence type="ECO:0000259" key="1">
    <source>
        <dbReference type="SMART" id="SM00530"/>
    </source>
</evidence>
<dbReference type="Proteomes" id="UP001285521">
    <property type="component" value="Unassembled WGS sequence"/>
</dbReference>
<organism evidence="2 3">
    <name type="scientific">Lentzea miocenica</name>
    <dbReference type="NCBI Taxonomy" id="3095431"/>
    <lineage>
        <taxon>Bacteria</taxon>
        <taxon>Bacillati</taxon>
        <taxon>Actinomycetota</taxon>
        <taxon>Actinomycetes</taxon>
        <taxon>Pseudonocardiales</taxon>
        <taxon>Pseudonocardiaceae</taxon>
        <taxon>Lentzea</taxon>
    </lineage>
</organism>
<evidence type="ECO:0000313" key="2">
    <source>
        <dbReference type="EMBL" id="MDX8034289.1"/>
    </source>
</evidence>
<dbReference type="InterPro" id="IPR027417">
    <property type="entry name" value="P-loop_NTPase"/>
</dbReference>
<dbReference type="InterPro" id="IPR015943">
    <property type="entry name" value="WD40/YVTN_repeat-like_dom_sf"/>
</dbReference>
<proteinExistence type="predicted"/>
<keyword evidence="3" id="KW-1185">Reference proteome</keyword>
<dbReference type="InterPro" id="IPR049052">
    <property type="entry name" value="nSTAND1"/>
</dbReference>
<accession>A0ABU4T7Z2</accession>
<feature type="domain" description="HTH cro/C1-type" evidence="1">
    <location>
        <begin position="21"/>
        <end position="77"/>
    </location>
</feature>